<feature type="compositionally biased region" description="Polar residues" evidence="1">
    <location>
        <begin position="109"/>
        <end position="124"/>
    </location>
</feature>
<gene>
    <name evidence="2" type="ORF">GOBAR_AA15607</name>
</gene>
<organism evidence="2 3">
    <name type="scientific">Gossypium barbadense</name>
    <name type="common">Sea Island cotton</name>
    <name type="synonym">Hibiscus barbadensis</name>
    <dbReference type="NCBI Taxonomy" id="3634"/>
    <lineage>
        <taxon>Eukaryota</taxon>
        <taxon>Viridiplantae</taxon>
        <taxon>Streptophyta</taxon>
        <taxon>Embryophyta</taxon>
        <taxon>Tracheophyta</taxon>
        <taxon>Spermatophyta</taxon>
        <taxon>Magnoliopsida</taxon>
        <taxon>eudicotyledons</taxon>
        <taxon>Gunneridae</taxon>
        <taxon>Pentapetalae</taxon>
        <taxon>rosids</taxon>
        <taxon>malvids</taxon>
        <taxon>Malvales</taxon>
        <taxon>Malvaceae</taxon>
        <taxon>Malvoideae</taxon>
        <taxon>Gossypium</taxon>
    </lineage>
</organism>
<evidence type="ECO:0000256" key="1">
    <source>
        <dbReference type="SAM" id="MobiDB-lite"/>
    </source>
</evidence>
<evidence type="ECO:0000313" key="2">
    <source>
        <dbReference type="EMBL" id="PPS05059.1"/>
    </source>
</evidence>
<proteinExistence type="predicted"/>
<evidence type="ECO:0000313" key="3">
    <source>
        <dbReference type="Proteomes" id="UP000239757"/>
    </source>
</evidence>
<feature type="compositionally biased region" description="Polar residues" evidence="1">
    <location>
        <begin position="143"/>
        <end position="157"/>
    </location>
</feature>
<feature type="region of interest" description="Disordered" evidence="1">
    <location>
        <begin position="109"/>
        <end position="157"/>
    </location>
</feature>
<feature type="region of interest" description="Disordered" evidence="1">
    <location>
        <begin position="1"/>
        <end position="77"/>
    </location>
</feature>
<dbReference type="AlphaFoldDB" id="A0A2P5XNX2"/>
<accession>A0A2P5XNX2</accession>
<name>A0A2P5XNX2_GOSBA</name>
<protein>
    <submittedName>
        <fullName evidence="2">Uncharacterized protein</fullName>
    </submittedName>
</protein>
<dbReference type="OrthoDB" id="1001709at2759"/>
<feature type="compositionally biased region" description="Basic and acidic residues" evidence="1">
    <location>
        <begin position="1"/>
        <end position="12"/>
    </location>
</feature>
<reference evidence="2 3" key="1">
    <citation type="submission" date="2015-01" db="EMBL/GenBank/DDBJ databases">
        <title>Genome of allotetraploid Gossypium barbadense reveals genomic plasticity and fiber elongation in cotton evolution.</title>
        <authorList>
            <person name="Chen X."/>
            <person name="Liu X."/>
            <person name="Zhao B."/>
            <person name="Zheng H."/>
            <person name="Hu Y."/>
            <person name="Lu G."/>
            <person name="Yang C."/>
            <person name="Chen J."/>
            <person name="Shan C."/>
            <person name="Zhang L."/>
            <person name="Zhou Y."/>
            <person name="Wang L."/>
            <person name="Guo W."/>
            <person name="Bai Y."/>
            <person name="Ruan J."/>
            <person name="Shangguan X."/>
            <person name="Mao Y."/>
            <person name="Jiang J."/>
            <person name="Zhu Y."/>
            <person name="Lei J."/>
            <person name="Kang H."/>
            <person name="Chen S."/>
            <person name="He X."/>
            <person name="Wang R."/>
            <person name="Wang Y."/>
            <person name="Chen J."/>
            <person name="Wang L."/>
            <person name="Yu S."/>
            <person name="Wang B."/>
            <person name="Wei J."/>
            <person name="Song S."/>
            <person name="Lu X."/>
            <person name="Gao Z."/>
            <person name="Gu W."/>
            <person name="Deng X."/>
            <person name="Ma D."/>
            <person name="Wang S."/>
            <person name="Liang W."/>
            <person name="Fang L."/>
            <person name="Cai C."/>
            <person name="Zhu X."/>
            <person name="Zhou B."/>
            <person name="Zhang Y."/>
            <person name="Chen Z."/>
            <person name="Xu S."/>
            <person name="Zhu R."/>
            <person name="Wang S."/>
            <person name="Zhang T."/>
            <person name="Zhao G."/>
        </authorList>
    </citation>
    <scope>NUCLEOTIDE SEQUENCE [LARGE SCALE GENOMIC DNA]</scope>
    <source>
        <strain evidence="3">cv. Xinhai21</strain>
        <tissue evidence="2">Leaf</tissue>
    </source>
</reference>
<feature type="compositionally biased region" description="Basic and acidic residues" evidence="1">
    <location>
        <begin position="19"/>
        <end position="34"/>
    </location>
</feature>
<dbReference type="Proteomes" id="UP000239757">
    <property type="component" value="Unassembled WGS sequence"/>
</dbReference>
<dbReference type="EMBL" id="KZ664510">
    <property type="protein sequence ID" value="PPS05059.1"/>
    <property type="molecule type" value="Genomic_DNA"/>
</dbReference>
<feature type="compositionally biased region" description="Basic and acidic residues" evidence="1">
    <location>
        <begin position="63"/>
        <end position="75"/>
    </location>
</feature>
<sequence>MDAKRQDYEARRLQAARKAQGDAARKTRTRDRARAVPAPEANAELQSNLDQRRRLITHANAKSKSEKFPPPHRDGALGVYLGASQHIDPAFVPHHVPFSSTLFTSSKEPIQTWSGPLINSTSTGALRKKKHVASDSLEPSKPPGSQTDKNGNTLDRG</sequence>